<proteinExistence type="predicted"/>
<feature type="compositionally biased region" description="Low complexity" evidence="1">
    <location>
        <begin position="11"/>
        <end position="23"/>
    </location>
</feature>
<feature type="compositionally biased region" description="Low complexity" evidence="1">
    <location>
        <begin position="239"/>
        <end position="250"/>
    </location>
</feature>
<organism evidence="2 3">
    <name type="scientific">Calicophoron daubneyi</name>
    <name type="common">Rumen fluke</name>
    <name type="synonym">Paramphistomum daubneyi</name>
    <dbReference type="NCBI Taxonomy" id="300641"/>
    <lineage>
        <taxon>Eukaryota</taxon>
        <taxon>Metazoa</taxon>
        <taxon>Spiralia</taxon>
        <taxon>Lophotrochozoa</taxon>
        <taxon>Platyhelminthes</taxon>
        <taxon>Trematoda</taxon>
        <taxon>Digenea</taxon>
        <taxon>Plagiorchiida</taxon>
        <taxon>Pronocephalata</taxon>
        <taxon>Paramphistomoidea</taxon>
        <taxon>Paramphistomidae</taxon>
        <taxon>Calicophoron</taxon>
    </lineage>
</organism>
<dbReference type="EMBL" id="CAXLJL010000600">
    <property type="protein sequence ID" value="CAL5139365.1"/>
    <property type="molecule type" value="Genomic_DNA"/>
</dbReference>
<gene>
    <name evidence="2" type="ORF">CDAUBV1_LOCUS14396</name>
</gene>
<comment type="caution">
    <text evidence="2">The sequence shown here is derived from an EMBL/GenBank/DDBJ whole genome shotgun (WGS) entry which is preliminary data.</text>
</comment>
<accession>A0AAV2TST8</accession>
<dbReference type="AlphaFoldDB" id="A0AAV2TST8"/>
<evidence type="ECO:0000256" key="1">
    <source>
        <dbReference type="SAM" id="MobiDB-lite"/>
    </source>
</evidence>
<sequence length="267" mass="30558">MSHQLSDIEESQPSRSSQDPPSEYRSSKVVPLAQDERTYEDNFDGNRRSQGRQYQTPGVYFLSSSGYLAPENNWRFESYPVLRRAIKNRYHGRVRETAPPNNIIWYPSETDANSEMESDGFYNGIPDYATDPVAVGPYAAPPYEFIPHTHQVRRRKTFNVRRDFPSRDPVLTFWENDTKEGSQLLNVKTSQKSRLRPALQQYTLKYSASQYRSATSLASVTSRNSRCSPIRLEEVNGVSPSPSTRSPHSPVGNHNNVGFGNEEFVYY</sequence>
<evidence type="ECO:0000313" key="2">
    <source>
        <dbReference type="EMBL" id="CAL5139365.1"/>
    </source>
</evidence>
<feature type="region of interest" description="Disordered" evidence="1">
    <location>
        <begin position="1"/>
        <end position="54"/>
    </location>
</feature>
<feature type="region of interest" description="Disordered" evidence="1">
    <location>
        <begin position="234"/>
        <end position="256"/>
    </location>
</feature>
<reference evidence="2" key="1">
    <citation type="submission" date="2024-06" db="EMBL/GenBank/DDBJ databases">
        <authorList>
            <person name="Liu X."/>
            <person name="Lenzi L."/>
            <person name="Haldenby T S."/>
            <person name="Uol C."/>
        </authorList>
    </citation>
    <scope>NUCLEOTIDE SEQUENCE</scope>
</reference>
<dbReference type="Proteomes" id="UP001497525">
    <property type="component" value="Unassembled WGS sequence"/>
</dbReference>
<evidence type="ECO:0000313" key="3">
    <source>
        <dbReference type="Proteomes" id="UP001497525"/>
    </source>
</evidence>
<feature type="compositionally biased region" description="Basic and acidic residues" evidence="1">
    <location>
        <begin position="34"/>
        <end position="47"/>
    </location>
</feature>
<protein>
    <submittedName>
        <fullName evidence="2">Uncharacterized protein</fullName>
    </submittedName>
</protein>
<name>A0AAV2TST8_CALDB</name>